<dbReference type="OrthoDB" id="1600564at2759"/>
<dbReference type="GO" id="GO:0016788">
    <property type="term" value="F:hydrolase activity, acting on ester bonds"/>
    <property type="evidence" value="ECO:0007669"/>
    <property type="project" value="InterPro"/>
</dbReference>
<dbReference type="InterPro" id="IPR051058">
    <property type="entry name" value="GDSL_Est/Lipase"/>
</dbReference>
<proteinExistence type="predicted"/>
<dbReference type="Gene3D" id="3.40.50.1110">
    <property type="entry name" value="SGNH hydrolase"/>
    <property type="match status" value="1"/>
</dbReference>
<evidence type="ECO:0000313" key="7">
    <source>
        <dbReference type="Proteomes" id="UP000054270"/>
    </source>
</evidence>
<evidence type="ECO:0000313" key="6">
    <source>
        <dbReference type="EMBL" id="KJA20486.1"/>
    </source>
</evidence>
<keyword evidence="1 4" id="KW-0732">Signal</keyword>
<dbReference type="GO" id="GO:0005576">
    <property type="term" value="C:extracellular region"/>
    <property type="evidence" value="ECO:0007669"/>
    <property type="project" value="InterPro"/>
</dbReference>
<evidence type="ECO:0000256" key="4">
    <source>
        <dbReference type="SAM" id="SignalP"/>
    </source>
</evidence>
<dbReference type="SMART" id="SM00236">
    <property type="entry name" value="fCBD"/>
    <property type="match status" value="1"/>
</dbReference>
<dbReference type="PANTHER" id="PTHR45648">
    <property type="entry name" value="GDSL LIPASE/ACYLHYDROLASE FAMILY PROTEIN (AFU_ORTHOLOGUE AFUA_4G14700)"/>
    <property type="match status" value="1"/>
</dbReference>
<feature type="chain" id="PRO_5002260061" evidence="4">
    <location>
        <begin position="23"/>
        <end position="372"/>
    </location>
</feature>
<dbReference type="InterPro" id="IPR036514">
    <property type="entry name" value="SGNH_hydro_sf"/>
</dbReference>
<keyword evidence="7" id="KW-1185">Reference proteome</keyword>
<sequence>MMRISSISVASALLGLLPAVSAQASLYGQCGGINWTGATTCVSGSVCTFSNPYYSQCLPGTASTSSSTTTPVSTTTTSATTKTTATTTSTATGSTPTSGGPNYWFNFGDSYSQTGFDISGPLPNNANPIGNPPFPGYSATGGANWVGYLTATNNNSLLYTYNYAYGGATINASLVAPYEPTVLSVVDQVNQFMTTVASKPPSTPWTSANSLFSIWIGVNDIGNSYYESGDRGAFSDTLLANEFTLVQQLYNAGARNFLWGNVPPIDRSPLMIAQGASAQAAEASVIADFNSRLATKIAQFQANNTGVKTFLWDANAQFTTILNSPTTYGFQDATSYGSTANMFWGNNYHPSTYANVFFGQEVGQVVLGNTIW</sequence>
<evidence type="ECO:0000256" key="2">
    <source>
        <dbReference type="ARBA" id="ARBA00022801"/>
    </source>
</evidence>
<dbReference type="PANTHER" id="PTHR45648:SF22">
    <property type="entry name" value="GDSL LIPASE_ACYLHYDROLASE FAMILY PROTEIN (AFU_ORTHOLOGUE AFUA_4G14700)"/>
    <property type="match status" value="1"/>
</dbReference>
<dbReference type="InterPro" id="IPR000254">
    <property type="entry name" value="CBD"/>
</dbReference>
<dbReference type="GO" id="GO:0030248">
    <property type="term" value="F:cellulose binding"/>
    <property type="evidence" value="ECO:0007669"/>
    <property type="project" value="InterPro"/>
</dbReference>
<dbReference type="SUPFAM" id="SSF57180">
    <property type="entry name" value="Cellulose-binding domain"/>
    <property type="match status" value="1"/>
</dbReference>
<dbReference type="InterPro" id="IPR001087">
    <property type="entry name" value="GDSL"/>
</dbReference>
<dbReference type="Pfam" id="PF00657">
    <property type="entry name" value="Lipase_GDSL"/>
    <property type="match status" value="1"/>
</dbReference>
<accession>A0A0D2NVC0</accession>
<protein>
    <submittedName>
        <fullName evidence="6">Carbohydrate esterase family 16 protein</fullName>
    </submittedName>
</protein>
<dbReference type="CDD" id="cd01846">
    <property type="entry name" value="fatty_acyltransferase_like"/>
    <property type="match status" value="1"/>
</dbReference>
<dbReference type="AlphaFoldDB" id="A0A0D2NVC0"/>
<evidence type="ECO:0000256" key="3">
    <source>
        <dbReference type="SAM" id="MobiDB-lite"/>
    </source>
</evidence>
<dbReference type="Proteomes" id="UP000054270">
    <property type="component" value="Unassembled WGS sequence"/>
</dbReference>
<dbReference type="PROSITE" id="PS00562">
    <property type="entry name" value="CBM1_1"/>
    <property type="match status" value="1"/>
</dbReference>
<dbReference type="Pfam" id="PF00734">
    <property type="entry name" value="CBM_1"/>
    <property type="match status" value="1"/>
</dbReference>
<dbReference type="EMBL" id="KN817567">
    <property type="protein sequence ID" value="KJA20486.1"/>
    <property type="molecule type" value="Genomic_DNA"/>
</dbReference>
<dbReference type="InterPro" id="IPR035971">
    <property type="entry name" value="CBD_sf"/>
</dbReference>
<feature type="signal peptide" evidence="4">
    <location>
        <begin position="1"/>
        <end position="22"/>
    </location>
</feature>
<name>A0A0D2NVC0_HYPSF</name>
<evidence type="ECO:0000259" key="5">
    <source>
        <dbReference type="PROSITE" id="PS51164"/>
    </source>
</evidence>
<feature type="region of interest" description="Disordered" evidence="3">
    <location>
        <begin position="62"/>
        <end position="96"/>
    </location>
</feature>
<dbReference type="PROSITE" id="PS51164">
    <property type="entry name" value="CBM1_2"/>
    <property type="match status" value="1"/>
</dbReference>
<keyword evidence="2" id="KW-0378">Hydrolase</keyword>
<reference evidence="7" key="1">
    <citation type="submission" date="2014-04" db="EMBL/GenBank/DDBJ databases">
        <title>Evolutionary Origins and Diversification of the Mycorrhizal Mutualists.</title>
        <authorList>
            <consortium name="DOE Joint Genome Institute"/>
            <consortium name="Mycorrhizal Genomics Consortium"/>
            <person name="Kohler A."/>
            <person name="Kuo A."/>
            <person name="Nagy L.G."/>
            <person name="Floudas D."/>
            <person name="Copeland A."/>
            <person name="Barry K.W."/>
            <person name="Cichocki N."/>
            <person name="Veneault-Fourrey C."/>
            <person name="LaButti K."/>
            <person name="Lindquist E.A."/>
            <person name="Lipzen A."/>
            <person name="Lundell T."/>
            <person name="Morin E."/>
            <person name="Murat C."/>
            <person name="Riley R."/>
            <person name="Ohm R."/>
            <person name="Sun H."/>
            <person name="Tunlid A."/>
            <person name="Henrissat B."/>
            <person name="Grigoriev I.V."/>
            <person name="Hibbett D.S."/>
            <person name="Martin F."/>
        </authorList>
    </citation>
    <scope>NUCLEOTIDE SEQUENCE [LARGE SCALE GENOMIC DNA]</scope>
    <source>
        <strain evidence="7">FD-334 SS-4</strain>
    </source>
</reference>
<dbReference type="SUPFAM" id="SSF52266">
    <property type="entry name" value="SGNH hydrolase"/>
    <property type="match status" value="1"/>
</dbReference>
<evidence type="ECO:0000256" key="1">
    <source>
        <dbReference type="ARBA" id="ARBA00022729"/>
    </source>
</evidence>
<dbReference type="STRING" id="945553.A0A0D2NVC0"/>
<dbReference type="GO" id="GO:0005975">
    <property type="term" value="P:carbohydrate metabolic process"/>
    <property type="evidence" value="ECO:0007669"/>
    <property type="project" value="InterPro"/>
</dbReference>
<gene>
    <name evidence="6" type="ORF">HYPSUDRAFT_68515</name>
</gene>
<dbReference type="OMA" id="WGNNYHP"/>
<organism evidence="6 7">
    <name type="scientific">Hypholoma sublateritium (strain FD-334 SS-4)</name>
    <dbReference type="NCBI Taxonomy" id="945553"/>
    <lineage>
        <taxon>Eukaryota</taxon>
        <taxon>Fungi</taxon>
        <taxon>Dikarya</taxon>
        <taxon>Basidiomycota</taxon>
        <taxon>Agaricomycotina</taxon>
        <taxon>Agaricomycetes</taxon>
        <taxon>Agaricomycetidae</taxon>
        <taxon>Agaricales</taxon>
        <taxon>Agaricineae</taxon>
        <taxon>Strophariaceae</taxon>
        <taxon>Hypholoma</taxon>
    </lineage>
</organism>
<feature type="domain" description="CBM1" evidence="5">
    <location>
        <begin position="22"/>
        <end position="58"/>
    </location>
</feature>